<dbReference type="InterPro" id="IPR001678">
    <property type="entry name" value="MeTrfase_RsmB-F_NOP2_dom"/>
</dbReference>
<dbReference type="InterPro" id="IPR023267">
    <property type="entry name" value="RCMT"/>
</dbReference>
<dbReference type="GO" id="GO:0070475">
    <property type="term" value="P:rRNA base methylation"/>
    <property type="evidence" value="ECO:0007669"/>
    <property type="project" value="TreeGrafter"/>
</dbReference>
<keyword evidence="3 5" id="KW-0949">S-adenosyl-L-methionine</keyword>
<keyword evidence="2 5" id="KW-0808">Transferase</keyword>
<evidence type="ECO:0000256" key="4">
    <source>
        <dbReference type="ARBA" id="ARBA00022884"/>
    </source>
</evidence>
<proteinExistence type="inferred from homology"/>
<dbReference type="PANTHER" id="PTHR22807:SF4">
    <property type="entry name" value="28S RRNA (CYTOSINE-C(5))-METHYLTRANSFERASE"/>
    <property type="match status" value="1"/>
</dbReference>
<evidence type="ECO:0000313" key="9">
    <source>
        <dbReference type="Proteomes" id="UP000199727"/>
    </source>
</evidence>
<keyword evidence="4 5" id="KW-0694">RNA-binding</keyword>
<comment type="similarity">
    <text evidence="5">Belongs to the class I-like SAM-binding methyltransferase superfamily. RsmB/NOP family.</text>
</comment>
<evidence type="ECO:0000313" key="8">
    <source>
        <dbReference type="EMBL" id="OXG19889.1"/>
    </source>
</evidence>
<evidence type="ECO:0000256" key="6">
    <source>
        <dbReference type="SAM" id="MobiDB-lite"/>
    </source>
</evidence>
<dbReference type="PROSITE" id="PS51686">
    <property type="entry name" value="SAM_MT_RSMB_NOP"/>
    <property type="match status" value="1"/>
</dbReference>
<protein>
    <submittedName>
        <fullName evidence="8">Nuclear protein</fullName>
    </submittedName>
</protein>
<dbReference type="FunFam" id="3.40.50.150:FF:000496">
    <property type="entry name" value="Chromosome 21, whole genome shotgun sequence"/>
    <property type="match status" value="1"/>
</dbReference>
<dbReference type="Gene3D" id="3.40.50.150">
    <property type="entry name" value="Vaccinia Virus protein VP39"/>
    <property type="match status" value="1"/>
</dbReference>
<reference evidence="8 9" key="1">
    <citation type="submission" date="2017-06" db="EMBL/GenBank/DDBJ databases">
        <title>Global population genomics of the pathogenic fungus Cryptococcus neoformans var. grubii.</title>
        <authorList>
            <person name="Cuomo C."/>
            <person name="Litvintseva A."/>
            <person name="Chen Y."/>
            <person name="Young S."/>
            <person name="Zeng Q."/>
            <person name="Chapman S."/>
            <person name="Gujja S."/>
            <person name="Saif S."/>
            <person name="Birren B."/>
        </authorList>
    </citation>
    <scope>NUCLEOTIDE SEQUENCE [LARGE SCALE GENOMIC DNA]</scope>
    <source>
        <strain evidence="8 9">Tu259-1</strain>
    </source>
</reference>
<dbReference type="InterPro" id="IPR049560">
    <property type="entry name" value="MeTrfase_RsmB-F_NOP2_cat"/>
</dbReference>
<evidence type="ECO:0000256" key="5">
    <source>
        <dbReference type="PROSITE-ProRule" id="PRU01023"/>
    </source>
</evidence>
<dbReference type="Pfam" id="PF21153">
    <property type="entry name" value="NSUN5_N"/>
    <property type="match status" value="1"/>
</dbReference>
<dbReference type="InterPro" id="IPR029063">
    <property type="entry name" value="SAM-dependent_MTases_sf"/>
</dbReference>
<dbReference type="InterPro" id="IPR048889">
    <property type="entry name" value="NSUN5_RCM1_N"/>
</dbReference>
<feature type="active site" description="Nucleophile" evidence="5">
    <location>
        <position position="378"/>
    </location>
</feature>
<evidence type="ECO:0000259" key="7">
    <source>
        <dbReference type="PROSITE" id="PS51686"/>
    </source>
</evidence>
<dbReference type="Pfam" id="PF01189">
    <property type="entry name" value="Methyltr_RsmB-F"/>
    <property type="match status" value="1"/>
</dbReference>
<feature type="binding site" evidence="5">
    <location>
        <position position="300"/>
    </location>
    <ligand>
        <name>S-adenosyl-L-methionine</name>
        <dbReference type="ChEBI" id="CHEBI:59789"/>
    </ligand>
</feature>
<feature type="binding site" evidence="5">
    <location>
        <position position="273"/>
    </location>
    <ligand>
        <name>S-adenosyl-L-methionine</name>
        <dbReference type="ChEBI" id="CHEBI:59789"/>
    </ligand>
</feature>
<evidence type="ECO:0000256" key="1">
    <source>
        <dbReference type="ARBA" id="ARBA00022603"/>
    </source>
</evidence>
<dbReference type="EMBL" id="AMKT01000049">
    <property type="protein sequence ID" value="OXG19889.1"/>
    <property type="molecule type" value="Genomic_DNA"/>
</dbReference>
<feature type="compositionally biased region" description="Basic residues" evidence="6">
    <location>
        <begin position="525"/>
        <end position="543"/>
    </location>
</feature>
<dbReference type="Proteomes" id="UP000199727">
    <property type="component" value="Unassembled WGS sequence"/>
</dbReference>
<feature type="binding site" evidence="5">
    <location>
        <position position="320"/>
    </location>
    <ligand>
        <name>S-adenosyl-L-methionine</name>
        <dbReference type="ChEBI" id="CHEBI:59789"/>
    </ligand>
</feature>
<dbReference type="AlphaFoldDB" id="A0A854Q8V7"/>
<feature type="compositionally biased region" description="Basic and acidic residues" evidence="6">
    <location>
        <begin position="513"/>
        <end position="524"/>
    </location>
</feature>
<organism evidence="8 9">
    <name type="scientific">Cryptococcus neoformans Tu259-1</name>
    <dbReference type="NCBI Taxonomy" id="1230072"/>
    <lineage>
        <taxon>Eukaryota</taxon>
        <taxon>Fungi</taxon>
        <taxon>Dikarya</taxon>
        <taxon>Basidiomycota</taxon>
        <taxon>Agaricomycotina</taxon>
        <taxon>Tremellomycetes</taxon>
        <taxon>Tremellales</taxon>
        <taxon>Cryptococcaceae</taxon>
        <taxon>Cryptococcus</taxon>
        <taxon>Cryptococcus neoformans species complex</taxon>
    </lineage>
</organism>
<evidence type="ECO:0000256" key="3">
    <source>
        <dbReference type="ARBA" id="ARBA00022691"/>
    </source>
</evidence>
<feature type="domain" description="SAM-dependent MTase RsmB/NOP-type" evidence="7">
    <location>
        <begin position="140"/>
        <end position="454"/>
    </location>
</feature>
<dbReference type="OrthoDB" id="435282at2759"/>
<comment type="caution">
    <text evidence="5">Lacks conserved residue(s) required for the propagation of feature annotation.</text>
</comment>
<feature type="region of interest" description="Disordered" evidence="6">
    <location>
        <begin position="461"/>
        <end position="543"/>
    </location>
</feature>
<dbReference type="GO" id="GO:0003723">
    <property type="term" value="F:RNA binding"/>
    <property type="evidence" value="ECO:0007669"/>
    <property type="project" value="UniProtKB-UniRule"/>
</dbReference>
<evidence type="ECO:0000256" key="2">
    <source>
        <dbReference type="ARBA" id="ARBA00022679"/>
    </source>
</evidence>
<feature type="compositionally biased region" description="Basic and acidic residues" evidence="6">
    <location>
        <begin position="465"/>
        <end position="477"/>
    </location>
</feature>
<dbReference type="GO" id="GO:0008173">
    <property type="term" value="F:RNA methyltransferase activity"/>
    <property type="evidence" value="ECO:0007669"/>
    <property type="project" value="InterPro"/>
</dbReference>
<sequence>MNFYKSAALALDHLDKHQGSVKGSLAAAGVKASGGEAKRILALIIETLKYRPVLQQLLKTVPILALERTTFPSRTPANAPTSQSLLLVLLHDLLFSSRSRIEASDKWPPKPAVMRHQARLKAELVRIQIREGKTKKEDLAKSSGEGEAVRYIRYNPNAGRPLEELEEYLEKKGYTKLDEPVYPIPEEKYFADPHLSDVLLAFPGSANWWVDDEWYEGGGVILQDKASCFPARVLMEEWVEGEGECLDATSAPGNKTSYVSALMANRGKLHAFERSPNRFKTLEKMLAKARCSNVQAQRADFTDTDPKSKEFKNVTRILLDPSCSGSGIVNRLDYLVDDDTEESDSKTERLEKLASFQLQMILHAFKFPSAQRIVYSTCSIHPEEDERVVMAALQSNTAKENGWCLATRESVLPKWERRGRPEEMQGDEELANGVIRCLPEDKTNGFFVSCFVRGGTGIRPKATKKLKDQQRPKRPLGEEDEEIAEEKGSPTIVVDEEGGEQAGEQDRLAVNISRREKTKAQLERAKRKKAQQKVKAKKRKVEL</sequence>
<gene>
    <name evidence="8" type="ORF">C361_03949</name>
</gene>
<keyword evidence="1 5" id="KW-0489">Methyltransferase</keyword>
<dbReference type="PRINTS" id="PR02008">
    <property type="entry name" value="RCMTFAMILY"/>
</dbReference>
<comment type="caution">
    <text evidence="8">The sequence shown here is derived from an EMBL/GenBank/DDBJ whole genome shotgun (WGS) entry which is preliminary data.</text>
</comment>
<dbReference type="PANTHER" id="PTHR22807">
    <property type="entry name" value="NOP2 YEAST -RELATED NOL1/NOP2/FMU SUN DOMAIN-CONTAINING"/>
    <property type="match status" value="1"/>
</dbReference>
<accession>A0A854Q8V7</accession>
<dbReference type="SUPFAM" id="SSF53335">
    <property type="entry name" value="S-adenosyl-L-methionine-dependent methyltransferases"/>
    <property type="match status" value="1"/>
</dbReference>
<dbReference type="GO" id="GO:0005730">
    <property type="term" value="C:nucleolus"/>
    <property type="evidence" value="ECO:0007669"/>
    <property type="project" value="TreeGrafter"/>
</dbReference>
<name>A0A854Q8V7_CRYNE</name>